<dbReference type="RefSeq" id="WP_216939002.1">
    <property type="nucleotide sequence ID" value="NZ_CP077062.1"/>
</dbReference>
<proteinExistence type="predicted"/>
<dbReference type="KEGG" id="nps:KRR39_18930"/>
<dbReference type="EMBL" id="CP077062">
    <property type="protein sequence ID" value="QWZ07491.1"/>
    <property type="molecule type" value="Genomic_DNA"/>
</dbReference>
<dbReference type="AlphaFoldDB" id="A0A975XZJ1"/>
<keyword evidence="3" id="KW-1185">Reference proteome</keyword>
<feature type="domain" description="LytR/CpsA/Psr regulator C-terminal" evidence="1">
    <location>
        <begin position="63"/>
        <end position="151"/>
    </location>
</feature>
<protein>
    <submittedName>
        <fullName evidence="2">LytR C-terminal domain-containing protein</fullName>
    </submittedName>
</protein>
<dbReference type="Pfam" id="PF13399">
    <property type="entry name" value="LytR_C"/>
    <property type="match status" value="1"/>
</dbReference>
<dbReference type="Proteomes" id="UP000683575">
    <property type="component" value="Chromosome"/>
</dbReference>
<evidence type="ECO:0000259" key="1">
    <source>
        <dbReference type="Pfam" id="PF13399"/>
    </source>
</evidence>
<accession>A0A975XZJ1</accession>
<gene>
    <name evidence="2" type="ORF">KRR39_18930</name>
</gene>
<dbReference type="InterPro" id="IPR027381">
    <property type="entry name" value="LytR/CpsA/Psr_C"/>
</dbReference>
<sequence length="180" mass="18573">MAHRHLTTGITLLVLVGILVVGVVLGSKSLFAPLPDSGQAAGSPSPTCATQVVKKGQRIRSTQVQVSVFNGGTRSGLADETLQSLAKRGFTAGDTGNAPSGTKVRRVRVFTTTRNDLSATLVARQFGRSTKVVVTDTDLGPGVDVVVGNKFAKLAKARHVLTVRKSSSVCVPVPSASPAG</sequence>
<organism evidence="2 3">
    <name type="scientific">Nocardioides panacis</name>
    <dbReference type="NCBI Taxonomy" id="2849501"/>
    <lineage>
        <taxon>Bacteria</taxon>
        <taxon>Bacillati</taxon>
        <taxon>Actinomycetota</taxon>
        <taxon>Actinomycetes</taxon>
        <taxon>Propionibacteriales</taxon>
        <taxon>Nocardioidaceae</taxon>
        <taxon>Nocardioides</taxon>
    </lineage>
</organism>
<evidence type="ECO:0000313" key="2">
    <source>
        <dbReference type="EMBL" id="QWZ07491.1"/>
    </source>
</evidence>
<name>A0A975XZJ1_9ACTN</name>
<evidence type="ECO:0000313" key="3">
    <source>
        <dbReference type="Proteomes" id="UP000683575"/>
    </source>
</evidence>
<reference evidence="2" key="1">
    <citation type="submission" date="2021-06" db="EMBL/GenBank/DDBJ databases">
        <title>Complete genome sequence of Nocardioides sp. G188.</title>
        <authorList>
            <person name="Im W.-T."/>
        </authorList>
    </citation>
    <scope>NUCLEOTIDE SEQUENCE</scope>
    <source>
        <strain evidence="2">G188</strain>
    </source>
</reference>